<feature type="chain" id="PRO_5014986266" evidence="1">
    <location>
        <begin position="18"/>
        <end position="83"/>
    </location>
</feature>
<evidence type="ECO:0000256" key="1">
    <source>
        <dbReference type="SAM" id="SignalP"/>
    </source>
</evidence>
<sequence length="83" mass="9373">MFAFCVSLIFRFFLLHMFEFCVPPRFGPSVPPSFSFYLASISPGWMIHAPLNSRNERVLNVHVTHNSSTINVATIASKQKSVV</sequence>
<name>A0A2M4CAX9_9DIPT</name>
<feature type="signal peptide" evidence="1">
    <location>
        <begin position="1"/>
        <end position="17"/>
    </location>
</feature>
<reference evidence="2" key="1">
    <citation type="submission" date="2018-01" db="EMBL/GenBank/DDBJ databases">
        <title>An insight into the sialome of Amazonian anophelines.</title>
        <authorList>
            <person name="Ribeiro J.M."/>
            <person name="Scarpassa V."/>
            <person name="Calvo E."/>
        </authorList>
    </citation>
    <scope>NUCLEOTIDE SEQUENCE</scope>
    <source>
        <tissue evidence="2">Salivary glands</tissue>
    </source>
</reference>
<protein>
    <submittedName>
        <fullName evidence="2">Putative secreted protein</fullName>
    </submittedName>
</protein>
<evidence type="ECO:0000313" key="2">
    <source>
        <dbReference type="EMBL" id="MBW62483.1"/>
    </source>
</evidence>
<dbReference type="EMBL" id="GGFJ01013342">
    <property type="protein sequence ID" value="MBW62483.1"/>
    <property type="molecule type" value="Transcribed_RNA"/>
</dbReference>
<dbReference type="AlphaFoldDB" id="A0A2M4CAX9"/>
<accession>A0A2M4CAX9</accession>
<organism evidence="2">
    <name type="scientific">Anopheles marajoara</name>
    <dbReference type="NCBI Taxonomy" id="58244"/>
    <lineage>
        <taxon>Eukaryota</taxon>
        <taxon>Metazoa</taxon>
        <taxon>Ecdysozoa</taxon>
        <taxon>Arthropoda</taxon>
        <taxon>Hexapoda</taxon>
        <taxon>Insecta</taxon>
        <taxon>Pterygota</taxon>
        <taxon>Neoptera</taxon>
        <taxon>Endopterygota</taxon>
        <taxon>Diptera</taxon>
        <taxon>Nematocera</taxon>
        <taxon>Culicoidea</taxon>
        <taxon>Culicidae</taxon>
        <taxon>Anophelinae</taxon>
        <taxon>Anopheles</taxon>
    </lineage>
</organism>
<proteinExistence type="predicted"/>
<keyword evidence="1" id="KW-0732">Signal</keyword>